<keyword evidence="4" id="KW-1185">Reference proteome</keyword>
<dbReference type="EMBL" id="CP117811">
    <property type="protein sequence ID" value="WDE96685.1"/>
    <property type="molecule type" value="Genomic_DNA"/>
</dbReference>
<feature type="chain" id="PRO_5046998531" evidence="1">
    <location>
        <begin position="23"/>
        <end position="306"/>
    </location>
</feature>
<evidence type="ECO:0000313" key="4">
    <source>
        <dbReference type="Proteomes" id="UP001214250"/>
    </source>
</evidence>
<name>A0ABY7VTY3_9BACT</name>
<evidence type="ECO:0000313" key="3">
    <source>
        <dbReference type="EMBL" id="WDE96685.1"/>
    </source>
</evidence>
<protein>
    <submittedName>
        <fullName evidence="3">ThuA domain-containing protein</fullName>
    </submittedName>
</protein>
<reference evidence="3 4" key="1">
    <citation type="submission" date="2023-02" db="EMBL/GenBank/DDBJ databases">
        <title>Genome sequence of Lentisphaera profundi SAORIC-696.</title>
        <authorList>
            <person name="Kim e."/>
            <person name="Cho J.-C."/>
            <person name="Choi A."/>
            <person name="Kang I."/>
        </authorList>
    </citation>
    <scope>NUCLEOTIDE SEQUENCE [LARGE SCALE GENOMIC DNA]</scope>
    <source>
        <strain evidence="3 4">SAORIC-696</strain>
    </source>
</reference>
<gene>
    <name evidence="3" type="ORF">PQO03_01730</name>
</gene>
<sequence length="306" mass="34515">MNICVKPFLYLGLLTLSVNTWAQKPHPVEKQAEFDAEVIKAMPALKALAKPAKARKILVLSKVAGWYHSSIETGKSCFQEMGKSTGAFSVDVNDDPGYYTSANLKKYDAILFNNTTYSQDYFNETQRQAILAFIKNGGGFIGIHAASDCGTSAKKAKTTWPEITEMMGGAFDGHPWTKNGMYGIRNEDPSHKILQPMKGKGFKISDELYKYKDYKRENQRVLLTIDMEESYKKEGREDHDHALLWVKNYGKGRVFFSAFGHNEHVFANPMILQTWLNGIQFTLGDLDVKTEALPIPEAHKNFQPTK</sequence>
<evidence type="ECO:0000259" key="2">
    <source>
        <dbReference type="Pfam" id="PF06283"/>
    </source>
</evidence>
<dbReference type="PANTHER" id="PTHR40469">
    <property type="entry name" value="SECRETED GLYCOSYL HYDROLASE"/>
    <property type="match status" value="1"/>
</dbReference>
<dbReference type="RefSeq" id="WP_274150750.1">
    <property type="nucleotide sequence ID" value="NZ_CP117811.1"/>
</dbReference>
<feature type="signal peptide" evidence="1">
    <location>
        <begin position="1"/>
        <end position="22"/>
    </location>
</feature>
<evidence type="ECO:0000256" key="1">
    <source>
        <dbReference type="SAM" id="SignalP"/>
    </source>
</evidence>
<accession>A0ABY7VTY3</accession>
<keyword evidence="1" id="KW-0732">Signal</keyword>
<dbReference type="Pfam" id="PF06283">
    <property type="entry name" value="ThuA"/>
    <property type="match status" value="1"/>
</dbReference>
<dbReference type="InterPro" id="IPR029010">
    <property type="entry name" value="ThuA-like"/>
</dbReference>
<organism evidence="3 4">
    <name type="scientific">Lentisphaera profundi</name>
    <dbReference type="NCBI Taxonomy" id="1658616"/>
    <lineage>
        <taxon>Bacteria</taxon>
        <taxon>Pseudomonadati</taxon>
        <taxon>Lentisphaerota</taxon>
        <taxon>Lentisphaeria</taxon>
        <taxon>Lentisphaerales</taxon>
        <taxon>Lentisphaeraceae</taxon>
        <taxon>Lentisphaera</taxon>
    </lineage>
</organism>
<feature type="domain" description="ThuA-like" evidence="2">
    <location>
        <begin position="56"/>
        <end position="281"/>
    </location>
</feature>
<dbReference type="InterPro" id="IPR029062">
    <property type="entry name" value="Class_I_gatase-like"/>
</dbReference>
<proteinExistence type="predicted"/>
<dbReference type="Proteomes" id="UP001214250">
    <property type="component" value="Chromosome 1"/>
</dbReference>
<dbReference type="PANTHER" id="PTHR40469:SF2">
    <property type="entry name" value="GALACTOSE-BINDING DOMAIN-LIKE SUPERFAMILY PROTEIN"/>
    <property type="match status" value="1"/>
</dbReference>
<dbReference type="Gene3D" id="3.40.50.880">
    <property type="match status" value="1"/>
</dbReference>
<dbReference type="SUPFAM" id="SSF52317">
    <property type="entry name" value="Class I glutamine amidotransferase-like"/>
    <property type="match status" value="1"/>
</dbReference>